<keyword evidence="4" id="KW-1185">Reference proteome</keyword>
<feature type="compositionally biased region" description="Polar residues" evidence="1">
    <location>
        <begin position="27"/>
        <end position="40"/>
    </location>
</feature>
<feature type="compositionally biased region" description="Polar residues" evidence="1">
    <location>
        <begin position="1"/>
        <end position="12"/>
    </location>
</feature>
<feature type="domain" description="Xylanase inhibitor C-terminal" evidence="2">
    <location>
        <begin position="149"/>
        <end position="207"/>
    </location>
</feature>
<evidence type="ECO:0000259" key="2">
    <source>
        <dbReference type="Pfam" id="PF14541"/>
    </source>
</evidence>
<dbReference type="OrthoDB" id="1732469at2759"/>
<dbReference type="InterPro" id="IPR032799">
    <property type="entry name" value="TAXi_C"/>
</dbReference>
<feature type="region of interest" description="Disordered" evidence="1">
    <location>
        <begin position="1"/>
        <end position="40"/>
    </location>
</feature>
<dbReference type="Proteomes" id="UP000428333">
    <property type="component" value="Linkage Group LG09"/>
</dbReference>
<comment type="caution">
    <text evidence="3">The sequence shown here is derived from an EMBL/GenBank/DDBJ whole genome shotgun (WGS) entry which is preliminary data.</text>
</comment>
<protein>
    <recommendedName>
        <fullName evidence="2">Xylanase inhibitor C-terminal domain-containing protein</fullName>
    </recommendedName>
</protein>
<dbReference type="EMBL" id="QEFC01002305">
    <property type="protein sequence ID" value="KAE9453187.1"/>
    <property type="molecule type" value="Genomic_DNA"/>
</dbReference>
<sequence>MSPSLAQSSSRPTALHLPIQKDPSLQYKPNSTEDSSSYESCPTGRTSGGLFLFLSLVCGSTFVMEGLAGGVMLRAWLVLEGIKSLSLPNSLTIRSRSLCSTVVALQVRTKGLRSLVAEPEAQERLLDLDQQPRILSSSTSSNGVIFLELSNVPRVAAIVPFGLCFNSTNMGSMWVGPAVPAIDLVLYRETVLWRIFRANSMVQVSEEFDLGASRLGFSSSLLFRQTTCANFNFHSMLREFQSFRCFIPRNRLGPFVRWSVASGQNDCSGQNDILKTFL</sequence>
<evidence type="ECO:0000313" key="3">
    <source>
        <dbReference type="EMBL" id="KAE9453187.1"/>
    </source>
</evidence>
<dbReference type="SUPFAM" id="SSF50630">
    <property type="entry name" value="Acid proteases"/>
    <property type="match status" value="1"/>
</dbReference>
<organism evidence="3 4">
    <name type="scientific">Rhododendron williamsianum</name>
    <dbReference type="NCBI Taxonomy" id="262921"/>
    <lineage>
        <taxon>Eukaryota</taxon>
        <taxon>Viridiplantae</taxon>
        <taxon>Streptophyta</taxon>
        <taxon>Embryophyta</taxon>
        <taxon>Tracheophyta</taxon>
        <taxon>Spermatophyta</taxon>
        <taxon>Magnoliopsida</taxon>
        <taxon>eudicotyledons</taxon>
        <taxon>Gunneridae</taxon>
        <taxon>Pentapetalae</taxon>
        <taxon>asterids</taxon>
        <taxon>Ericales</taxon>
        <taxon>Ericaceae</taxon>
        <taxon>Ericoideae</taxon>
        <taxon>Rhodoreae</taxon>
        <taxon>Rhododendron</taxon>
    </lineage>
</organism>
<dbReference type="InterPro" id="IPR021109">
    <property type="entry name" value="Peptidase_aspartic_dom_sf"/>
</dbReference>
<evidence type="ECO:0000256" key="1">
    <source>
        <dbReference type="SAM" id="MobiDB-lite"/>
    </source>
</evidence>
<accession>A0A6A4LER3</accession>
<evidence type="ECO:0000313" key="4">
    <source>
        <dbReference type="Proteomes" id="UP000428333"/>
    </source>
</evidence>
<gene>
    <name evidence="3" type="ORF">C3L33_14944</name>
</gene>
<proteinExistence type="predicted"/>
<dbReference type="AlphaFoldDB" id="A0A6A4LER3"/>
<feature type="non-terminal residue" evidence="3">
    <location>
        <position position="1"/>
    </location>
</feature>
<feature type="non-terminal residue" evidence="3">
    <location>
        <position position="278"/>
    </location>
</feature>
<name>A0A6A4LER3_9ERIC</name>
<dbReference type="Gene3D" id="2.40.70.10">
    <property type="entry name" value="Acid Proteases"/>
    <property type="match status" value="1"/>
</dbReference>
<reference evidence="3 4" key="1">
    <citation type="journal article" date="2019" name="Genome Biol. Evol.">
        <title>The Rhododendron genome and chromosomal organization provide insight into shared whole-genome duplications across the heath family (Ericaceae).</title>
        <authorList>
            <person name="Soza V.L."/>
            <person name="Lindsley D."/>
            <person name="Waalkes A."/>
            <person name="Ramage E."/>
            <person name="Patwardhan R.P."/>
            <person name="Burton J.N."/>
            <person name="Adey A."/>
            <person name="Kumar A."/>
            <person name="Qiu R."/>
            <person name="Shendure J."/>
            <person name="Hall B."/>
        </authorList>
    </citation>
    <scope>NUCLEOTIDE SEQUENCE [LARGE SCALE GENOMIC DNA]</scope>
    <source>
        <strain evidence="3">RSF 1966-606</strain>
    </source>
</reference>
<dbReference type="Pfam" id="PF14541">
    <property type="entry name" value="TAXi_C"/>
    <property type="match status" value="1"/>
</dbReference>